<name>M3IN26_CANMX</name>
<feature type="compositionally biased region" description="Low complexity" evidence="1">
    <location>
        <begin position="710"/>
        <end position="729"/>
    </location>
</feature>
<dbReference type="SUPFAM" id="SSF57701">
    <property type="entry name" value="Zn2/Cys6 DNA-binding domain"/>
    <property type="match status" value="1"/>
</dbReference>
<protein>
    <submittedName>
        <fullName evidence="3">Zinc cluster transcription factor, putative</fullName>
    </submittedName>
</protein>
<dbReference type="Proteomes" id="UP000011777">
    <property type="component" value="Unassembled WGS sequence"/>
</dbReference>
<evidence type="ECO:0000259" key="2">
    <source>
        <dbReference type="PROSITE" id="PS50048"/>
    </source>
</evidence>
<dbReference type="InterPro" id="IPR036864">
    <property type="entry name" value="Zn2-C6_fun-type_DNA-bd_sf"/>
</dbReference>
<feature type="compositionally biased region" description="Polar residues" evidence="1">
    <location>
        <begin position="681"/>
        <end position="690"/>
    </location>
</feature>
<comment type="caution">
    <text evidence="3">The sequence shown here is derived from an EMBL/GenBank/DDBJ whole genome shotgun (WGS) entry which is preliminary data.</text>
</comment>
<sequence>MSTSPKKEKPAKIRKHVSSACLECRKRHFKCDGKQPVCERCQKSNRTCQYVASHRGGSRKKGVFTKKKPVTINDVNLGPEIPMYVADIEDFGKAKPEQSVEVPVIKTNEDMYGHLMHLPCATDSKRCEGSNCPAKSAVTYAQSRQDKHGPLNDSESKMMEGLRKRIKLESTMSNINCLFSDNNPPIDIRSFKELEMTTNIHDTNNFVDFSTLDRNEIIKNYYEKFHKAHPFLPPREEMLIYLSNESIASELLPILNIVSEGETSSIYARNIDLISDRLVQCVEVVKNNGVIDIISLQVLVLVSLIAHVSSVHVLSKNLRFFCIYLVQDLQIHLIDAPSNSDTSDMTPNSDSNPQLRVFTSPRLSHISRDSVVQCARRLFWELQFVDIITGSADGKTISSFDTIESQVEFPTVPSREEFDYHGRSEAGSLVTNAVKMNNEIYNKRPYEVILKRLKASLSSWEMRLEDPSLFEAPPLIGKNGKVNEGVQQAILLFNYAKIFAHRPFSYLWKINSPQHPKCNGEAIESKDLSTQMQPNSRTTIETRKTIEGANSIIQVLIDTGASKILERTHFFACALALSSLVHLSAYIWVETTLSMDSTQNFGLSEEDLEVYTEYIKLSLSAIYPISKHWILSGKLAKHIRDSLTTLRPKLYSKLKDFLPQLEIAVGNMKISRSKTPEDSSTRSSALPLNPVSTVSTVENTQQTPIQQYQQNLQNPQQQQQPFNNDNANNIVTDSNQQGTLDMHDNTVNNLLNDHYDFGNLSWEPVSPVSPSGCDWIDKGFMDFNFDQFPTSL</sequence>
<dbReference type="GO" id="GO:0000981">
    <property type="term" value="F:DNA-binding transcription factor activity, RNA polymerase II-specific"/>
    <property type="evidence" value="ECO:0007669"/>
    <property type="project" value="InterPro"/>
</dbReference>
<feature type="domain" description="Zn(2)-C6 fungal-type" evidence="2">
    <location>
        <begin position="20"/>
        <end position="50"/>
    </location>
</feature>
<dbReference type="InterPro" id="IPR001138">
    <property type="entry name" value="Zn2Cys6_DnaBD"/>
</dbReference>
<dbReference type="AlphaFoldDB" id="M3IN26"/>
<dbReference type="CDD" id="cd12148">
    <property type="entry name" value="fungal_TF_MHR"/>
    <property type="match status" value="1"/>
</dbReference>
<dbReference type="Gene3D" id="4.10.240.10">
    <property type="entry name" value="Zn(2)-C6 fungal-type DNA-binding domain"/>
    <property type="match status" value="1"/>
</dbReference>
<dbReference type="HOGENOM" id="CLU_020132_0_0_1"/>
<dbReference type="PANTHER" id="PTHR47431">
    <property type="entry name" value="ZN(II)2CYS6 TRANSCRIPTION FACTOR (EUROFUNG)-RELATED"/>
    <property type="match status" value="1"/>
</dbReference>
<dbReference type="OrthoDB" id="2399539at2759"/>
<dbReference type="GO" id="GO:0008270">
    <property type="term" value="F:zinc ion binding"/>
    <property type="evidence" value="ECO:0007669"/>
    <property type="project" value="InterPro"/>
</dbReference>
<proteinExistence type="predicted"/>
<dbReference type="STRING" id="1245528.M3IN26"/>
<evidence type="ECO:0000256" key="1">
    <source>
        <dbReference type="SAM" id="MobiDB-lite"/>
    </source>
</evidence>
<dbReference type="PROSITE" id="PS00463">
    <property type="entry name" value="ZN2_CY6_FUNGAL_1"/>
    <property type="match status" value="1"/>
</dbReference>
<feature type="region of interest" description="Disordered" evidence="1">
    <location>
        <begin position="669"/>
        <end position="690"/>
    </location>
</feature>
<feature type="region of interest" description="Disordered" evidence="1">
    <location>
        <begin position="710"/>
        <end position="730"/>
    </location>
</feature>
<dbReference type="CDD" id="cd00067">
    <property type="entry name" value="GAL4"/>
    <property type="match status" value="1"/>
</dbReference>
<dbReference type="eggNOG" id="ENOG502RF8N">
    <property type="taxonomic scope" value="Eukaryota"/>
</dbReference>
<organism evidence="3 4">
    <name type="scientific">Candida maltosa (strain Xu316)</name>
    <name type="common">Yeast</name>
    <dbReference type="NCBI Taxonomy" id="1245528"/>
    <lineage>
        <taxon>Eukaryota</taxon>
        <taxon>Fungi</taxon>
        <taxon>Dikarya</taxon>
        <taxon>Ascomycota</taxon>
        <taxon>Saccharomycotina</taxon>
        <taxon>Pichiomycetes</taxon>
        <taxon>Debaryomycetaceae</taxon>
        <taxon>Candida/Lodderomyces clade</taxon>
        <taxon>Candida</taxon>
    </lineage>
</organism>
<evidence type="ECO:0000313" key="4">
    <source>
        <dbReference type="Proteomes" id="UP000011777"/>
    </source>
</evidence>
<dbReference type="SMART" id="SM00066">
    <property type="entry name" value="GAL4"/>
    <property type="match status" value="1"/>
</dbReference>
<dbReference type="EMBL" id="AOGT01001365">
    <property type="protein sequence ID" value="EMG47811.1"/>
    <property type="molecule type" value="Genomic_DNA"/>
</dbReference>
<dbReference type="OMA" id="WDLFIID"/>
<dbReference type="PROSITE" id="PS50048">
    <property type="entry name" value="ZN2_CY6_FUNGAL_2"/>
    <property type="match status" value="1"/>
</dbReference>
<keyword evidence="4" id="KW-1185">Reference proteome</keyword>
<accession>M3IN26</accession>
<dbReference type="PANTHER" id="PTHR47431:SF1">
    <property type="entry name" value="ZN(II)2CYS6 TRANSCRIPTION FACTOR (EUROFUNG)"/>
    <property type="match status" value="1"/>
</dbReference>
<dbReference type="Pfam" id="PF00172">
    <property type="entry name" value="Zn_clus"/>
    <property type="match status" value="1"/>
</dbReference>
<evidence type="ECO:0000313" key="3">
    <source>
        <dbReference type="EMBL" id="EMG47811.1"/>
    </source>
</evidence>
<gene>
    <name evidence="3" type="ORF">G210_1736</name>
</gene>
<reference evidence="3 4" key="1">
    <citation type="submission" date="2013-02" db="EMBL/GenBank/DDBJ databases">
        <title>Genome sequence of Candida maltosa Xu316, a potential industrial strain for xylitol and ethanol production.</title>
        <authorList>
            <person name="Yu J."/>
            <person name="Wang Q."/>
            <person name="Geng X."/>
            <person name="Bao W."/>
            <person name="He P."/>
            <person name="Cai J."/>
        </authorList>
    </citation>
    <scope>NUCLEOTIDE SEQUENCE [LARGE SCALE GENOMIC DNA]</scope>
    <source>
        <strain evidence="4">Xu316</strain>
    </source>
</reference>